<comment type="caution">
    <text evidence="2">The sequence shown here is derived from an EMBL/GenBank/DDBJ whole genome shotgun (WGS) entry which is preliminary data.</text>
</comment>
<organism evidence="2 3">
    <name type="scientific">Canavalia gladiata</name>
    <name type="common">Sword bean</name>
    <name type="synonym">Dolichos gladiatus</name>
    <dbReference type="NCBI Taxonomy" id="3824"/>
    <lineage>
        <taxon>Eukaryota</taxon>
        <taxon>Viridiplantae</taxon>
        <taxon>Streptophyta</taxon>
        <taxon>Embryophyta</taxon>
        <taxon>Tracheophyta</taxon>
        <taxon>Spermatophyta</taxon>
        <taxon>Magnoliopsida</taxon>
        <taxon>eudicotyledons</taxon>
        <taxon>Gunneridae</taxon>
        <taxon>Pentapetalae</taxon>
        <taxon>rosids</taxon>
        <taxon>fabids</taxon>
        <taxon>Fabales</taxon>
        <taxon>Fabaceae</taxon>
        <taxon>Papilionoideae</taxon>
        <taxon>50 kb inversion clade</taxon>
        <taxon>NPAAA clade</taxon>
        <taxon>indigoferoid/millettioid clade</taxon>
        <taxon>Phaseoleae</taxon>
        <taxon>Canavalia</taxon>
    </lineage>
</organism>
<accession>A0AAN9MUI0</accession>
<dbReference type="EMBL" id="JAYMYQ010000001">
    <property type="protein sequence ID" value="KAK7360841.1"/>
    <property type="molecule type" value="Genomic_DNA"/>
</dbReference>
<feature type="region of interest" description="Disordered" evidence="1">
    <location>
        <begin position="98"/>
        <end position="140"/>
    </location>
</feature>
<evidence type="ECO:0000256" key="1">
    <source>
        <dbReference type="SAM" id="MobiDB-lite"/>
    </source>
</evidence>
<gene>
    <name evidence="2" type="ORF">VNO77_02856</name>
</gene>
<sequence>MPKTYAKPRTHLVGRNLELRDEVLLCGNARTRDELLGITYRRSPSAFSSHVQAGSCPMSHARILISVRYTSRPSQLVFNIPADPINITRARSQAVNLPRTLPASDSIRSGHEHSSTSLGPDNEKGKRHFPNATLRPCMNQ</sequence>
<evidence type="ECO:0000313" key="2">
    <source>
        <dbReference type="EMBL" id="KAK7360841.1"/>
    </source>
</evidence>
<dbReference type="AlphaFoldDB" id="A0AAN9MUI0"/>
<evidence type="ECO:0000313" key="3">
    <source>
        <dbReference type="Proteomes" id="UP001367508"/>
    </source>
</evidence>
<reference evidence="2 3" key="1">
    <citation type="submission" date="2024-01" db="EMBL/GenBank/DDBJ databases">
        <title>The genomes of 5 underutilized Papilionoideae crops provide insights into root nodulation and disease resistanc.</title>
        <authorList>
            <person name="Jiang F."/>
        </authorList>
    </citation>
    <scope>NUCLEOTIDE SEQUENCE [LARGE SCALE GENOMIC DNA]</scope>
    <source>
        <strain evidence="2">LVBAO_FW01</strain>
        <tissue evidence="2">Leaves</tissue>
    </source>
</reference>
<dbReference type="Proteomes" id="UP001367508">
    <property type="component" value="Unassembled WGS sequence"/>
</dbReference>
<name>A0AAN9MUI0_CANGL</name>
<protein>
    <submittedName>
        <fullName evidence="2">Uncharacterized protein</fullName>
    </submittedName>
</protein>
<keyword evidence="3" id="KW-1185">Reference proteome</keyword>
<proteinExistence type="predicted"/>